<proteinExistence type="predicted"/>
<sequence length="41" mass="4609">MKKRLLVMVAAVATLVASFVASSACFFFNYQPEEPKSLREE</sequence>
<name>A0ABW8TPP3_9CLOT</name>
<accession>A0ABW8TPP3</accession>
<comment type="caution">
    <text evidence="1">The sequence shown here is derived from an EMBL/GenBank/DDBJ whole genome shotgun (WGS) entry which is preliminary data.</text>
</comment>
<dbReference type="PROSITE" id="PS51257">
    <property type="entry name" value="PROKAR_LIPOPROTEIN"/>
    <property type="match status" value="1"/>
</dbReference>
<dbReference type="EMBL" id="JBJHZY010000001">
    <property type="protein sequence ID" value="MFL0267669.1"/>
    <property type="molecule type" value="Genomic_DNA"/>
</dbReference>
<dbReference type="NCBIfam" id="TIGR04223">
    <property type="entry name" value="quorum_AgrD"/>
    <property type="match status" value="1"/>
</dbReference>
<evidence type="ECO:0000313" key="2">
    <source>
        <dbReference type="Proteomes" id="UP001623661"/>
    </source>
</evidence>
<dbReference type="RefSeq" id="WP_406764264.1">
    <property type="nucleotide sequence ID" value="NZ_JBJHZY010000001.1"/>
</dbReference>
<protein>
    <submittedName>
        <fullName evidence="1">Cyclic lactone autoinducer peptide</fullName>
    </submittedName>
</protein>
<gene>
    <name evidence="1" type="ORF">ACJDUH_06090</name>
</gene>
<reference evidence="1 2" key="1">
    <citation type="submission" date="2024-11" db="EMBL/GenBank/DDBJ databases">
        <authorList>
            <person name="Heng Y.C."/>
            <person name="Lim A.C.H."/>
            <person name="Lee J.K.Y."/>
            <person name="Kittelmann S."/>
        </authorList>
    </citation>
    <scope>NUCLEOTIDE SEQUENCE [LARGE SCALE GENOMIC DNA]</scope>
    <source>
        <strain evidence="1 2">WILCCON 0202</strain>
    </source>
</reference>
<evidence type="ECO:0000313" key="1">
    <source>
        <dbReference type="EMBL" id="MFL0267669.1"/>
    </source>
</evidence>
<keyword evidence="2" id="KW-1185">Reference proteome</keyword>
<organism evidence="1 2">
    <name type="scientific">Candidatus Clostridium radicumherbarum</name>
    <dbReference type="NCBI Taxonomy" id="3381662"/>
    <lineage>
        <taxon>Bacteria</taxon>
        <taxon>Bacillati</taxon>
        <taxon>Bacillota</taxon>
        <taxon>Clostridia</taxon>
        <taxon>Eubacteriales</taxon>
        <taxon>Clostridiaceae</taxon>
        <taxon>Clostridium</taxon>
    </lineage>
</organism>
<dbReference type="InterPro" id="IPR009229">
    <property type="entry name" value="AgrD"/>
</dbReference>
<dbReference type="Proteomes" id="UP001623661">
    <property type="component" value="Unassembled WGS sequence"/>
</dbReference>